<gene>
    <name evidence="1" type="ORF">BDZ31_001007</name>
</gene>
<dbReference type="Gene3D" id="3.40.50.2020">
    <property type="match status" value="1"/>
</dbReference>
<dbReference type="EMBL" id="JACHNU010000001">
    <property type="protein sequence ID" value="MBB4661434.1"/>
    <property type="molecule type" value="Genomic_DNA"/>
</dbReference>
<dbReference type="Proteomes" id="UP000585272">
    <property type="component" value="Unassembled WGS sequence"/>
</dbReference>
<dbReference type="InterPro" id="IPR000836">
    <property type="entry name" value="PRTase_dom"/>
</dbReference>
<dbReference type="SUPFAM" id="SSF53271">
    <property type="entry name" value="PRTase-like"/>
    <property type="match status" value="1"/>
</dbReference>
<keyword evidence="1" id="KW-0328">Glycosyltransferase</keyword>
<dbReference type="CDD" id="cd06223">
    <property type="entry name" value="PRTases_typeI"/>
    <property type="match status" value="1"/>
</dbReference>
<comment type="caution">
    <text evidence="1">The sequence shown here is derived from an EMBL/GenBank/DDBJ whole genome shotgun (WGS) entry which is preliminary data.</text>
</comment>
<proteinExistence type="predicted"/>
<sequence>MAKPQLTVNEASETYESAMRNVLPAGDGVCATCGTWIEPAYTYCYPCNSQPSELAAVVPITYSEHLGQMHLALRRYKDGPPSDRHRMRIRLCAMLWRFALQHEQCVADAAGAPEFDLVTTVPSSSPKKDEDRGNLRWIVKRCGPLKKRYERALLATGDADPNDRSFAPDRYKTTERLDGRHVLLIDDTWTRGGHAQSAAHALRQAGAATVALIVIGRHVNPDWEVGGVTCGDRFRALPRAFDWGTCRVHQLRLRSVEEA</sequence>
<dbReference type="GO" id="GO:0016757">
    <property type="term" value="F:glycosyltransferase activity"/>
    <property type="evidence" value="ECO:0007669"/>
    <property type="project" value="UniProtKB-KW"/>
</dbReference>
<reference evidence="1 2" key="1">
    <citation type="submission" date="2020-08" db="EMBL/GenBank/DDBJ databases">
        <title>Genomic Encyclopedia of Archaeal and Bacterial Type Strains, Phase II (KMG-II): from individual species to whole genera.</title>
        <authorList>
            <person name="Goeker M."/>
        </authorList>
    </citation>
    <scope>NUCLEOTIDE SEQUENCE [LARGE SCALE GENOMIC DNA]</scope>
    <source>
        <strain evidence="1 2">DSM 23288</strain>
    </source>
</reference>
<dbReference type="AlphaFoldDB" id="A0A840IBF1"/>
<accession>A0A840IBF1</accession>
<evidence type="ECO:0000313" key="1">
    <source>
        <dbReference type="EMBL" id="MBB4661434.1"/>
    </source>
</evidence>
<evidence type="ECO:0000313" key="2">
    <source>
        <dbReference type="Proteomes" id="UP000585272"/>
    </source>
</evidence>
<keyword evidence="2" id="KW-1185">Reference proteome</keyword>
<protein>
    <submittedName>
        <fullName evidence="1">Putative amidophosphoribosyltransferase</fullName>
    </submittedName>
</protein>
<organism evidence="1 2">
    <name type="scientific">Conexibacter arvalis</name>
    <dbReference type="NCBI Taxonomy" id="912552"/>
    <lineage>
        <taxon>Bacteria</taxon>
        <taxon>Bacillati</taxon>
        <taxon>Actinomycetota</taxon>
        <taxon>Thermoleophilia</taxon>
        <taxon>Solirubrobacterales</taxon>
        <taxon>Conexibacteraceae</taxon>
        <taxon>Conexibacter</taxon>
    </lineage>
</organism>
<name>A0A840IBF1_9ACTN</name>
<keyword evidence="1" id="KW-0808">Transferase</keyword>
<dbReference type="InterPro" id="IPR029057">
    <property type="entry name" value="PRTase-like"/>
</dbReference>
<dbReference type="RefSeq" id="WP_183339598.1">
    <property type="nucleotide sequence ID" value="NZ_JACHNU010000001.1"/>
</dbReference>